<keyword evidence="3 8" id="KW-0813">Transport</keyword>
<dbReference type="Pfam" id="PF12822">
    <property type="entry name" value="ECF_trnsprt"/>
    <property type="match status" value="1"/>
</dbReference>
<evidence type="ECO:0000256" key="2">
    <source>
        <dbReference type="ARBA" id="ARBA00005540"/>
    </source>
</evidence>
<dbReference type="InterPro" id="IPR024529">
    <property type="entry name" value="ECF_trnsprt_substrate-spec"/>
</dbReference>
<dbReference type="EMBL" id="CAKKNT010000004">
    <property type="protein sequence ID" value="CAH0418126.1"/>
    <property type="molecule type" value="Genomic_DNA"/>
</dbReference>
<dbReference type="PANTHER" id="PTHR38438:SF1">
    <property type="entry name" value="RIBOFLAVIN TRANSPORTER RIBU"/>
    <property type="match status" value="1"/>
</dbReference>
<keyword evidence="11" id="KW-1185">Reference proteome</keyword>
<reference evidence="10 11" key="1">
    <citation type="submission" date="2021-11" db="EMBL/GenBank/DDBJ databases">
        <authorList>
            <person name="Depoorter E."/>
        </authorList>
    </citation>
    <scope>NUCLEOTIDE SEQUENCE [LARGE SCALE GENOMIC DNA]</scope>
    <source>
        <strain evidence="10 11">LMG 24286</strain>
    </source>
</reference>
<organism evidence="10 11">
    <name type="scientific">Periweissella ghanensis</name>
    <dbReference type="NCBI Taxonomy" id="467997"/>
    <lineage>
        <taxon>Bacteria</taxon>
        <taxon>Bacillati</taxon>
        <taxon>Bacillota</taxon>
        <taxon>Bacilli</taxon>
        <taxon>Lactobacillales</taxon>
        <taxon>Lactobacillaceae</taxon>
        <taxon>Periweissella</taxon>
    </lineage>
</organism>
<dbReference type="InterPro" id="IPR025720">
    <property type="entry name" value="RibU"/>
</dbReference>
<comment type="subcellular location">
    <subcellularLocation>
        <location evidence="1">Cell membrane</location>
        <topology evidence="1">Multi-pass membrane protein</topology>
    </subcellularLocation>
</comment>
<evidence type="ECO:0000256" key="4">
    <source>
        <dbReference type="ARBA" id="ARBA00022475"/>
    </source>
</evidence>
<evidence type="ECO:0000313" key="11">
    <source>
        <dbReference type="Proteomes" id="UP000789719"/>
    </source>
</evidence>
<evidence type="ECO:0000256" key="1">
    <source>
        <dbReference type="ARBA" id="ARBA00004651"/>
    </source>
</evidence>
<feature type="transmembrane region" description="Helical" evidence="9">
    <location>
        <begin position="12"/>
        <end position="36"/>
    </location>
</feature>
<gene>
    <name evidence="10" type="primary">ribU</name>
    <name evidence="10" type="ORF">WGH24286_00542</name>
</gene>
<keyword evidence="6 9" id="KW-1133">Transmembrane helix</keyword>
<dbReference type="Proteomes" id="UP000789719">
    <property type="component" value="Unassembled WGS sequence"/>
</dbReference>
<comment type="similarity">
    <text evidence="2 8">Belongs to the prokaryotic riboflavin transporter (P-RFT) (TC 2.A.87) family.</text>
</comment>
<feature type="transmembrane region" description="Helical" evidence="9">
    <location>
        <begin position="79"/>
        <end position="99"/>
    </location>
</feature>
<name>A0ABN8BML6_9LACO</name>
<keyword evidence="4 8" id="KW-1003">Cell membrane</keyword>
<dbReference type="Gene3D" id="1.10.1760.20">
    <property type="match status" value="1"/>
</dbReference>
<feature type="transmembrane region" description="Helical" evidence="9">
    <location>
        <begin position="42"/>
        <end position="67"/>
    </location>
</feature>
<feature type="transmembrane region" description="Helical" evidence="9">
    <location>
        <begin position="170"/>
        <end position="188"/>
    </location>
</feature>
<protein>
    <recommendedName>
        <fullName evidence="8">Riboflavin transporter</fullName>
    </recommendedName>
</protein>
<keyword evidence="5 9" id="KW-0812">Transmembrane</keyword>
<evidence type="ECO:0000256" key="8">
    <source>
        <dbReference type="PIRNR" id="PIRNR037778"/>
    </source>
</evidence>
<proteinExistence type="inferred from homology"/>
<dbReference type="PIRSF" id="PIRSF037778">
    <property type="entry name" value="UCP037778_transp_RibU"/>
    <property type="match status" value="1"/>
</dbReference>
<sequence>MYQASKTRRLILIAILAAISTVLMIFPVIPMFGGFMKLDFSIVIVLIGMYLLNLKGALIILLLRSVLKVLLFNSGVSDWVGMPMNIVAMAVFISVIWFFTNKDQGLRVKNYVIGTVFGTLAMTGAMALLNWVYAIPLYQKFANFSLQAVGLNLRQWIIAMVLPFNLIQGFVLAIVSGLVIFPLASYLAQQQLRFKK</sequence>
<comment type="function">
    <text evidence="8">Probably a riboflavin-binding protein that interacts with the energy-coupling factor (ECF) ABC-transporter complex.</text>
</comment>
<keyword evidence="7 8" id="KW-0472">Membrane</keyword>
<evidence type="ECO:0000256" key="7">
    <source>
        <dbReference type="ARBA" id="ARBA00023136"/>
    </source>
</evidence>
<feature type="transmembrane region" description="Helical" evidence="9">
    <location>
        <begin position="111"/>
        <end position="132"/>
    </location>
</feature>
<evidence type="ECO:0000256" key="3">
    <source>
        <dbReference type="ARBA" id="ARBA00022448"/>
    </source>
</evidence>
<evidence type="ECO:0000256" key="9">
    <source>
        <dbReference type="SAM" id="Phobius"/>
    </source>
</evidence>
<evidence type="ECO:0000256" key="5">
    <source>
        <dbReference type="ARBA" id="ARBA00022692"/>
    </source>
</evidence>
<evidence type="ECO:0000256" key="6">
    <source>
        <dbReference type="ARBA" id="ARBA00022989"/>
    </source>
</evidence>
<accession>A0ABN8BML6</accession>
<evidence type="ECO:0000313" key="10">
    <source>
        <dbReference type="EMBL" id="CAH0418126.1"/>
    </source>
</evidence>
<dbReference type="PANTHER" id="PTHR38438">
    <property type="entry name" value="RIBOFLAVIN TRANSPORTER RIBU"/>
    <property type="match status" value="1"/>
</dbReference>
<comment type="caution">
    <text evidence="10">The sequence shown here is derived from an EMBL/GenBank/DDBJ whole genome shotgun (WGS) entry which is preliminary data.</text>
</comment>